<evidence type="ECO:0000256" key="2">
    <source>
        <dbReference type="SAM" id="Phobius"/>
    </source>
</evidence>
<keyword evidence="2" id="KW-1133">Transmembrane helix</keyword>
<keyword evidence="5" id="KW-1185">Reference proteome</keyword>
<feature type="region of interest" description="Disordered" evidence="1">
    <location>
        <begin position="513"/>
        <end position="536"/>
    </location>
</feature>
<gene>
    <name evidence="4" type="ORF">GCM10022229_28800</name>
</gene>
<protein>
    <recommendedName>
        <fullName evidence="3">CHASE2 domain-containing protein</fullName>
    </recommendedName>
</protein>
<evidence type="ECO:0000313" key="4">
    <source>
        <dbReference type="EMBL" id="GAA3933254.1"/>
    </source>
</evidence>
<evidence type="ECO:0000313" key="5">
    <source>
        <dbReference type="Proteomes" id="UP001501727"/>
    </source>
</evidence>
<keyword evidence="2" id="KW-0472">Membrane</keyword>
<dbReference type="Pfam" id="PF05226">
    <property type="entry name" value="CHASE2"/>
    <property type="match status" value="1"/>
</dbReference>
<proteinExistence type="predicted"/>
<feature type="transmembrane region" description="Helical" evidence="2">
    <location>
        <begin position="421"/>
        <end position="440"/>
    </location>
</feature>
<dbReference type="Proteomes" id="UP001501727">
    <property type="component" value="Unassembled WGS sequence"/>
</dbReference>
<feature type="compositionally biased region" description="Pro residues" evidence="1">
    <location>
        <begin position="515"/>
        <end position="536"/>
    </location>
</feature>
<dbReference type="InterPro" id="IPR007890">
    <property type="entry name" value="CHASE2"/>
</dbReference>
<comment type="caution">
    <text evidence="4">The sequence shown here is derived from an EMBL/GenBank/DDBJ whole genome shotgun (WGS) entry which is preliminary data.</text>
</comment>
<name>A0ABP7MZ41_9GAMM</name>
<sequence>MAGEQEEGDSLGKRLAGDGLIGMSQVIPHVGSRLAAWWARTRASSMRLGGRAPWFGKGFGLRRTLSVALALFLLVYPLKLLLDWIDPLSLPSASKLQSERLSSQLAAPFYGNKQPRAQDHIAVVLIDQKTLEARGIAWPPRYDYYEEVLRRIVRQGPRAVYVDLLVTRKREFDDSLGDARLALGEDLEAHPVPVYFGTDKPGRPSLFHDVEGVSELVTVWQGVDYPLAVSPAQQLGALEGASDRCDAGRENWSVAYGLYHDACPQAGMAGCREPAALMAPAQACREIAVQWGQRRPAGNARLDELDGQHCLAASDPGFSRGASAVRWLWSGLAGKLVPRAAADPRVPCPYTLTVHEEQLDDPDVAALLHDRVVLVGADLVGLNDLAANPVNGQIPGVYVHAMALDNLMTWGRAHLSPVRHAWLASLLLALFTSLLLAVVLRHAEHLGVGLAAAGLAIAFGPILVMHFWLRHPPVDWIGSLVVFAWVVFHARDAILMPGAPALATDDAAPASAAIPVPPATPAPPVQPVPSAPGDLP</sequence>
<feature type="domain" description="CHASE2" evidence="3">
    <location>
        <begin position="85"/>
        <end position="436"/>
    </location>
</feature>
<keyword evidence="2" id="KW-0812">Transmembrane</keyword>
<organism evidence="4 5">
    <name type="scientific">Luteimonas lutimaris</name>
    <dbReference type="NCBI Taxonomy" id="698645"/>
    <lineage>
        <taxon>Bacteria</taxon>
        <taxon>Pseudomonadati</taxon>
        <taxon>Pseudomonadota</taxon>
        <taxon>Gammaproteobacteria</taxon>
        <taxon>Lysobacterales</taxon>
        <taxon>Lysobacteraceae</taxon>
        <taxon>Luteimonas</taxon>
    </lineage>
</organism>
<feature type="transmembrane region" description="Helical" evidence="2">
    <location>
        <begin position="474"/>
        <end position="490"/>
    </location>
</feature>
<accession>A0ABP7MZ41</accession>
<dbReference type="EMBL" id="BAAAZU010000031">
    <property type="protein sequence ID" value="GAA3933254.1"/>
    <property type="molecule type" value="Genomic_DNA"/>
</dbReference>
<evidence type="ECO:0000256" key="1">
    <source>
        <dbReference type="SAM" id="MobiDB-lite"/>
    </source>
</evidence>
<dbReference type="SMART" id="SM01080">
    <property type="entry name" value="CHASE2"/>
    <property type="match status" value="1"/>
</dbReference>
<feature type="transmembrane region" description="Helical" evidence="2">
    <location>
        <begin position="447"/>
        <end position="468"/>
    </location>
</feature>
<evidence type="ECO:0000259" key="3">
    <source>
        <dbReference type="SMART" id="SM01080"/>
    </source>
</evidence>
<reference evidence="5" key="1">
    <citation type="journal article" date="2019" name="Int. J. Syst. Evol. Microbiol.">
        <title>The Global Catalogue of Microorganisms (GCM) 10K type strain sequencing project: providing services to taxonomists for standard genome sequencing and annotation.</title>
        <authorList>
            <consortium name="The Broad Institute Genomics Platform"/>
            <consortium name="The Broad Institute Genome Sequencing Center for Infectious Disease"/>
            <person name="Wu L."/>
            <person name="Ma J."/>
        </authorList>
    </citation>
    <scope>NUCLEOTIDE SEQUENCE [LARGE SCALE GENOMIC DNA]</scope>
    <source>
        <strain evidence="5">JCM 16916</strain>
    </source>
</reference>